<sequence length="172" mass="19551">MNSSRIADYLEHMLEAALLACSYVEGLAREDFEQDKRTQQAVNLNLIILAEEATKVLKDNEAFANSHPQIPWRSMKGERTQMAHGYYEINLDTVWQTVQTALPGLIEIYQRCAKRFAERFVFRPLLATEIFIGDSPKCSHTSLCGNSKTTPKARTRPPIWPAPKRCSNPARV</sequence>
<dbReference type="GO" id="GO:0000166">
    <property type="term" value="F:nucleotide binding"/>
    <property type="evidence" value="ECO:0007669"/>
    <property type="project" value="UniProtKB-KW"/>
</dbReference>
<proteinExistence type="predicted"/>
<evidence type="ECO:0000313" key="6">
    <source>
        <dbReference type="EMBL" id="OLP06537.1"/>
    </source>
</evidence>
<name>A0A1Q8YEV8_9BURK</name>
<keyword evidence="2" id="KW-1277">Toxin-antitoxin system</keyword>
<protein>
    <recommendedName>
        <fullName evidence="8">DUF86 domain-containing protein</fullName>
    </recommendedName>
</protein>
<comment type="caution">
    <text evidence="6">The sequence shown here is derived from an EMBL/GenBank/DDBJ whole genome shotgun (WGS) entry which is preliminary data.</text>
</comment>
<dbReference type="PANTHER" id="PTHR34139:SF1">
    <property type="entry name" value="RNASE MJ1380-RELATED"/>
    <property type="match status" value="1"/>
</dbReference>
<evidence type="ECO:0000256" key="5">
    <source>
        <dbReference type="ARBA" id="ARBA00022801"/>
    </source>
</evidence>
<dbReference type="PANTHER" id="PTHR34139">
    <property type="entry name" value="UPF0331 PROTEIN MJ0127"/>
    <property type="match status" value="1"/>
</dbReference>
<organism evidence="6 7">
    <name type="scientific">Rhodoferax antarcticus ANT.BR</name>
    <dbReference type="NCBI Taxonomy" id="1111071"/>
    <lineage>
        <taxon>Bacteria</taxon>
        <taxon>Pseudomonadati</taxon>
        <taxon>Pseudomonadota</taxon>
        <taxon>Betaproteobacteria</taxon>
        <taxon>Burkholderiales</taxon>
        <taxon>Comamonadaceae</taxon>
        <taxon>Rhodoferax</taxon>
    </lineage>
</organism>
<dbReference type="GO" id="GO:0016787">
    <property type="term" value="F:hydrolase activity"/>
    <property type="evidence" value="ECO:0007669"/>
    <property type="project" value="UniProtKB-KW"/>
</dbReference>
<keyword evidence="4" id="KW-0547">Nucleotide-binding</keyword>
<keyword evidence="5" id="KW-0378">Hydrolase</keyword>
<dbReference type="InterPro" id="IPR008201">
    <property type="entry name" value="HepT-like"/>
</dbReference>
<keyword evidence="3" id="KW-0540">Nuclease</keyword>
<keyword evidence="7" id="KW-1185">Reference proteome</keyword>
<accession>A0A1Q8YEV8</accession>
<gene>
    <name evidence="6" type="ORF">BLL52_2773</name>
</gene>
<dbReference type="GO" id="GO:0110001">
    <property type="term" value="C:toxin-antitoxin complex"/>
    <property type="evidence" value="ECO:0007669"/>
    <property type="project" value="InterPro"/>
</dbReference>
<keyword evidence="1" id="KW-0597">Phosphoprotein</keyword>
<evidence type="ECO:0000256" key="3">
    <source>
        <dbReference type="ARBA" id="ARBA00022722"/>
    </source>
</evidence>
<dbReference type="InterPro" id="IPR051813">
    <property type="entry name" value="HepT_RNase_toxin"/>
</dbReference>
<evidence type="ECO:0000256" key="4">
    <source>
        <dbReference type="ARBA" id="ARBA00022741"/>
    </source>
</evidence>
<dbReference type="STRING" id="81479.RA876_07945"/>
<evidence type="ECO:0008006" key="8">
    <source>
        <dbReference type="Google" id="ProtNLM"/>
    </source>
</evidence>
<evidence type="ECO:0000256" key="1">
    <source>
        <dbReference type="ARBA" id="ARBA00022553"/>
    </source>
</evidence>
<dbReference type="Pfam" id="PF01934">
    <property type="entry name" value="HepT-like"/>
    <property type="match status" value="1"/>
</dbReference>
<evidence type="ECO:0000313" key="7">
    <source>
        <dbReference type="Proteomes" id="UP000185911"/>
    </source>
</evidence>
<reference evidence="6 7" key="1">
    <citation type="submission" date="2017-01" db="EMBL/GenBank/DDBJ databases">
        <title>Genome sequence of Rhodoferax antarcticus ANT.BR, a psychrophilic purple nonsulfur bacterium from an Antarctic microbial mat.</title>
        <authorList>
            <person name="Baker J."/>
            <person name="Riester C."/>
            <person name="Skinner B."/>
            <person name="Newell A."/>
            <person name="Swingley W."/>
            <person name="Madigan M."/>
            <person name="Jung D."/>
            <person name="Asao M."/>
            <person name="Chen M."/>
            <person name="Loughlin P."/>
            <person name="Pan H."/>
            <person name="Lin S."/>
            <person name="Li N."/>
            <person name="Shaw J."/>
            <person name="Prado M."/>
            <person name="Sherman C."/>
            <person name="Li X."/>
            <person name="Tang J."/>
            <person name="Blankenship R."/>
            <person name="Zhao T."/>
            <person name="Touchman J."/>
            <person name="Sattley M."/>
        </authorList>
    </citation>
    <scope>NUCLEOTIDE SEQUENCE [LARGE SCALE GENOMIC DNA]</scope>
    <source>
        <strain evidence="6 7">ANT.BR</strain>
    </source>
</reference>
<dbReference type="Proteomes" id="UP000185911">
    <property type="component" value="Unassembled WGS sequence"/>
</dbReference>
<dbReference type="AlphaFoldDB" id="A0A1Q8YEV8"/>
<evidence type="ECO:0000256" key="2">
    <source>
        <dbReference type="ARBA" id="ARBA00022649"/>
    </source>
</evidence>
<dbReference type="EMBL" id="MSYM01000013">
    <property type="protein sequence ID" value="OLP06537.1"/>
    <property type="molecule type" value="Genomic_DNA"/>
</dbReference>
<dbReference type="GO" id="GO:0004540">
    <property type="term" value="F:RNA nuclease activity"/>
    <property type="evidence" value="ECO:0007669"/>
    <property type="project" value="InterPro"/>
</dbReference>